<dbReference type="InterPro" id="IPR011051">
    <property type="entry name" value="RmlC_Cupin_sf"/>
</dbReference>
<dbReference type="Pfam" id="PF07883">
    <property type="entry name" value="Cupin_2"/>
    <property type="match status" value="1"/>
</dbReference>
<feature type="domain" description="Cupin type-2" evidence="1">
    <location>
        <begin position="44"/>
        <end position="106"/>
    </location>
</feature>
<dbReference type="EMBL" id="CP059322">
    <property type="protein sequence ID" value="QLQ36566.1"/>
    <property type="molecule type" value="Genomic_DNA"/>
</dbReference>
<dbReference type="Proteomes" id="UP000510844">
    <property type="component" value="Chromosome"/>
</dbReference>
<evidence type="ECO:0000259" key="1">
    <source>
        <dbReference type="Pfam" id="PF07883"/>
    </source>
</evidence>
<accession>A0A7L6B3P5</accession>
<dbReference type="InterPro" id="IPR013096">
    <property type="entry name" value="Cupin_2"/>
</dbReference>
<evidence type="ECO:0000313" key="3">
    <source>
        <dbReference type="Proteomes" id="UP000510844"/>
    </source>
</evidence>
<sequence length="124" mass="13352">MAGAARPDGISPTAVEAAPGLWRVDLQRHDLSVPGREVVQTRVEFTPDSPPFTHFHPGEEIIYVLQGSLEYRLQGQAPVVCRAGDALTVGYGVHHQARNVGSGIAVELATYVVEKGKPLLTKVE</sequence>
<name>A0A7L6B3P5_9ACTN</name>
<gene>
    <name evidence="2" type="ORF">H1D33_25360</name>
</gene>
<organism evidence="2 3">
    <name type="scientific">Micromonospora robiginosa</name>
    <dbReference type="NCBI Taxonomy" id="2749844"/>
    <lineage>
        <taxon>Bacteria</taxon>
        <taxon>Bacillati</taxon>
        <taxon>Actinomycetota</taxon>
        <taxon>Actinomycetes</taxon>
        <taxon>Micromonosporales</taxon>
        <taxon>Micromonosporaceae</taxon>
        <taxon>Micromonospora</taxon>
    </lineage>
</organism>
<dbReference type="PANTHER" id="PTHR38599">
    <property type="entry name" value="CUPIN DOMAIN PROTEIN (AFU_ORTHOLOGUE AFUA_3G13620)"/>
    <property type="match status" value="1"/>
</dbReference>
<dbReference type="AlphaFoldDB" id="A0A7L6B3P5"/>
<dbReference type="CDD" id="cd02235">
    <property type="entry name" value="cupin_BLL4011-like"/>
    <property type="match status" value="1"/>
</dbReference>
<keyword evidence="3" id="KW-1185">Reference proteome</keyword>
<proteinExistence type="predicted"/>
<dbReference type="PANTHER" id="PTHR38599:SF1">
    <property type="entry name" value="CUPIN DOMAIN PROTEIN (AFU_ORTHOLOGUE AFUA_3G13620)"/>
    <property type="match status" value="1"/>
</dbReference>
<protein>
    <submittedName>
        <fullName evidence="2">Cupin domain-containing protein</fullName>
    </submittedName>
</protein>
<reference evidence="3" key="1">
    <citation type="submission" date="2020-07" db="EMBL/GenBank/DDBJ databases">
        <title>A new Micromonospora strain with potent antibiotic activity isolated from the microbiome of a mid-Atlantic deep-sea sponge.</title>
        <authorList>
            <person name="Back C.R."/>
            <person name="Stennett H.L."/>
            <person name="Williams S.E."/>
            <person name="Wang L."/>
            <person name="Ojeda Gomez J."/>
            <person name="Abdulle O.M."/>
            <person name="Duffy T."/>
            <person name="Hendry K.R."/>
            <person name="Powell D."/>
            <person name="Stach J.E."/>
            <person name="Essex-Lopresti A.E."/>
            <person name="Willis C.L."/>
            <person name="Curnow P."/>
            <person name="Race P.R."/>
        </authorList>
    </citation>
    <scope>NUCLEOTIDE SEQUENCE [LARGE SCALE GENOMIC DNA]</scope>
    <source>
        <strain evidence="3">28ISP2-46</strain>
    </source>
</reference>
<evidence type="ECO:0000313" key="2">
    <source>
        <dbReference type="EMBL" id="QLQ36566.1"/>
    </source>
</evidence>
<dbReference type="RefSeq" id="WP_181569081.1">
    <property type="nucleotide sequence ID" value="NZ_CP059322.2"/>
</dbReference>
<dbReference type="KEGG" id="mfeu:H1D33_25360"/>
<dbReference type="InterPro" id="IPR014710">
    <property type="entry name" value="RmlC-like_jellyroll"/>
</dbReference>
<reference evidence="2 3" key="2">
    <citation type="journal article" date="2021" name="Mar. Drugs">
        <title>A New Micromonospora Strain with Antibiotic Activity Isolated from the Microbiome of a Mid-Atlantic Deep-Sea Sponge.</title>
        <authorList>
            <person name="Back C.R."/>
            <person name="Stennett H.L."/>
            <person name="Williams S.E."/>
            <person name="Wang L."/>
            <person name="Ojeda Gomez J."/>
            <person name="Abdulle O.M."/>
            <person name="Duffy T."/>
            <person name="Neal C."/>
            <person name="Mantell J."/>
            <person name="Jepson M.A."/>
            <person name="Hendry K.R."/>
            <person name="Powell D."/>
            <person name="Stach J.E.M."/>
            <person name="Essex-Lopresti A.E."/>
            <person name="Willis C.L."/>
            <person name="Curnow P."/>
            <person name="Race P.R."/>
        </authorList>
    </citation>
    <scope>NUCLEOTIDE SEQUENCE [LARGE SCALE GENOMIC DNA]</scope>
    <source>
        <strain evidence="2 3">28ISP2-46</strain>
    </source>
</reference>
<dbReference type="Gene3D" id="2.60.120.10">
    <property type="entry name" value="Jelly Rolls"/>
    <property type="match status" value="1"/>
</dbReference>
<dbReference type="SUPFAM" id="SSF51182">
    <property type="entry name" value="RmlC-like cupins"/>
    <property type="match status" value="1"/>
</dbReference>